<dbReference type="Proteomes" id="UP000236497">
    <property type="component" value="Unassembled WGS sequence"/>
</dbReference>
<evidence type="ECO:0000259" key="1">
    <source>
        <dbReference type="Pfam" id="PF13524"/>
    </source>
</evidence>
<sequence length="393" mass="45821">MRIVLFYSGIESFNYFTDELNNELKVRGCETYIWDLNEKSQDGPHSFDGMLKFCEKGVDAAICFDRLGVNEQVYKEFWNMLGCCVVNILMDPPFRFHPLMEDPPKKYIQFCPDMQHVEYTKKYFPKVERVMFLPHAGTLPDKAPIPYTERKYDILFSGTYYNPKGYVDQIHKLVGNSKLFEIFMDAASDLFANSQKTVEEALKDALAGHNMGLETNYFKSLMRAAEPLDWMVRMHYRELVIKELLDAGFELYVIGRGWNNFPVKDKHRLNILSDRIPFKETFSYMENAKINLNVMPGFKAGTHYRVFNSLLLKSVCLTDTSSWLLENFTDEEDIAFYFLSELDKLPKKVKNLLEDEEKAKKIAENGYKKVAGNFIWKNNVDIILREISLITGR</sequence>
<reference evidence="2 3" key="1">
    <citation type="submission" date="2015-06" db="EMBL/GenBank/DDBJ databases">
        <authorList>
            <person name="Wibberg Daniel"/>
        </authorList>
    </citation>
    <scope>NUCLEOTIDE SEQUENCE [LARGE SCALE GENOMIC DNA]</scope>
    <source>
        <strain evidence="2 3">T3/55T</strain>
    </source>
</reference>
<gene>
    <name evidence="2" type="ORF">HHT355_1149</name>
</gene>
<evidence type="ECO:0000313" key="3">
    <source>
        <dbReference type="Proteomes" id="UP000236497"/>
    </source>
</evidence>
<dbReference type="InterPro" id="IPR055259">
    <property type="entry name" value="YkvP/CgeB_Glyco_trans-like"/>
</dbReference>
<protein>
    <recommendedName>
        <fullName evidence="1">Spore protein YkvP/CgeB glycosyl transferase-like domain-containing protein</fullName>
    </recommendedName>
</protein>
<dbReference type="OrthoDB" id="5756516at2"/>
<accession>A0A0H5SHQ9</accession>
<keyword evidence="3" id="KW-1185">Reference proteome</keyword>
<dbReference type="EMBL" id="CVTD020000015">
    <property type="protein sequence ID" value="CRZ34351.1"/>
    <property type="molecule type" value="Genomic_DNA"/>
</dbReference>
<name>A0A0H5SHQ9_HERHM</name>
<feature type="domain" description="Spore protein YkvP/CgeB glycosyl transferase-like" evidence="1">
    <location>
        <begin position="239"/>
        <end position="384"/>
    </location>
</feature>
<dbReference type="AlphaFoldDB" id="A0A0H5SHQ9"/>
<evidence type="ECO:0000313" key="2">
    <source>
        <dbReference type="EMBL" id="CRZ34351.1"/>
    </source>
</evidence>
<organism evidence="2 3">
    <name type="scientific">Herbinix hemicellulosilytica</name>
    <dbReference type="NCBI Taxonomy" id="1564487"/>
    <lineage>
        <taxon>Bacteria</taxon>
        <taxon>Bacillati</taxon>
        <taxon>Bacillota</taxon>
        <taxon>Clostridia</taxon>
        <taxon>Lachnospirales</taxon>
        <taxon>Lachnospiraceae</taxon>
        <taxon>Herbinix</taxon>
    </lineage>
</organism>
<dbReference type="RefSeq" id="WP_103202471.1">
    <property type="nucleotide sequence ID" value="NZ_CVTD020000015.1"/>
</dbReference>
<dbReference type="Pfam" id="PF13524">
    <property type="entry name" value="Glyco_trans_1_2"/>
    <property type="match status" value="1"/>
</dbReference>
<proteinExistence type="predicted"/>